<gene>
    <name evidence="1" type="ORF">Goari_006604</name>
</gene>
<proteinExistence type="predicted"/>
<evidence type="ECO:0000313" key="1">
    <source>
        <dbReference type="EMBL" id="MBA0688839.1"/>
    </source>
</evidence>
<comment type="caution">
    <text evidence="1">The sequence shown here is derived from an EMBL/GenBank/DDBJ whole genome shotgun (WGS) entry which is preliminary data.</text>
</comment>
<protein>
    <recommendedName>
        <fullName evidence="3">RNase H type-1 domain-containing protein</fullName>
    </recommendedName>
</protein>
<organism evidence="1 2">
    <name type="scientific">Gossypium aridum</name>
    <name type="common">American cotton</name>
    <name type="synonym">Erioxylum aridum</name>
    <dbReference type="NCBI Taxonomy" id="34290"/>
    <lineage>
        <taxon>Eukaryota</taxon>
        <taxon>Viridiplantae</taxon>
        <taxon>Streptophyta</taxon>
        <taxon>Embryophyta</taxon>
        <taxon>Tracheophyta</taxon>
        <taxon>Spermatophyta</taxon>
        <taxon>Magnoliopsida</taxon>
        <taxon>eudicotyledons</taxon>
        <taxon>Gunneridae</taxon>
        <taxon>Pentapetalae</taxon>
        <taxon>rosids</taxon>
        <taxon>malvids</taxon>
        <taxon>Malvales</taxon>
        <taxon>Malvaceae</taxon>
        <taxon>Malvoideae</taxon>
        <taxon>Gossypium</taxon>
    </lineage>
</organism>
<dbReference type="Proteomes" id="UP000593577">
    <property type="component" value="Unassembled WGS sequence"/>
</dbReference>
<dbReference type="AlphaFoldDB" id="A0A7J8XQ38"/>
<name>A0A7J8XQ38_GOSAI</name>
<dbReference type="EMBL" id="JABFAA010000008">
    <property type="protein sequence ID" value="MBA0688839.1"/>
    <property type="molecule type" value="Genomic_DNA"/>
</dbReference>
<reference evidence="1 2" key="1">
    <citation type="journal article" date="2019" name="Genome Biol. Evol.">
        <title>Insights into the evolution of the New World diploid cottons (Gossypium, subgenus Houzingenia) based on genome sequencing.</title>
        <authorList>
            <person name="Grover C.E."/>
            <person name="Arick M.A. 2nd"/>
            <person name="Thrash A."/>
            <person name="Conover J.L."/>
            <person name="Sanders W.S."/>
            <person name="Peterson D.G."/>
            <person name="Frelichowski J.E."/>
            <person name="Scheffler J.A."/>
            <person name="Scheffler B.E."/>
            <person name="Wendel J.F."/>
        </authorList>
    </citation>
    <scope>NUCLEOTIDE SEQUENCE [LARGE SCALE GENOMIC DNA]</scope>
    <source>
        <strain evidence="1">185</strain>
        <tissue evidence="1">Leaf</tissue>
    </source>
</reference>
<evidence type="ECO:0000313" key="2">
    <source>
        <dbReference type="Proteomes" id="UP000593577"/>
    </source>
</evidence>
<sequence length="84" mass="9959">MIIGLWDLTDTWVFVLHLKLKYGVSILILLNKGYRQAIIQTDNLDVIQALTDLGLEDPGITVFRRTQRIMRVERQWRISYMPRE</sequence>
<keyword evidence="2" id="KW-1185">Reference proteome</keyword>
<accession>A0A7J8XQ38</accession>
<evidence type="ECO:0008006" key="3">
    <source>
        <dbReference type="Google" id="ProtNLM"/>
    </source>
</evidence>